<dbReference type="OrthoDB" id="9798430at2"/>
<feature type="domain" description="VOC" evidence="1">
    <location>
        <begin position="4"/>
        <end position="131"/>
    </location>
</feature>
<keyword evidence="3" id="KW-1185">Reference proteome</keyword>
<sequence length="134" mass="14996">MAQKMVFVNLTVTDVKRATAFYEALGFVKNDEFSNETSSGMMWSESIWVMLLSHDFYRQFLKGRDIADTQSSSGALTAFSFDTPEAAKHFAETAKANGGDYFQVDMGIPEELMVGYEVIDLDGNQLESAWTKGY</sequence>
<reference evidence="2 3" key="1">
    <citation type="submission" date="2017-05" db="EMBL/GenBank/DDBJ databases">
        <title>The Genome Sequence of Enterococcus sp. 8G7_MSG3316.</title>
        <authorList>
            <consortium name="The Broad Institute Genomics Platform"/>
            <consortium name="The Broad Institute Genomic Center for Infectious Diseases"/>
            <person name="Earl A."/>
            <person name="Manson A."/>
            <person name="Schwartman J."/>
            <person name="Gilmore M."/>
            <person name="Abouelleil A."/>
            <person name="Cao P."/>
            <person name="Chapman S."/>
            <person name="Cusick C."/>
            <person name="Shea T."/>
            <person name="Young S."/>
            <person name="Neafsey D."/>
            <person name="Nusbaum C."/>
            <person name="Birren B."/>
        </authorList>
    </citation>
    <scope>NUCLEOTIDE SEQUENCE [LARGE SCALE GENOMIC DNA]</scope>
    <source>
        <strain evidence="2 3">8G7_MSG3316</strain>
    </source>
</reference>
<dbReference type="STRING" id="1834191.A5886_002314"/>
<dbReference type="SUPFAM" id="SSF54593">
    <property type="entry name" value="Glyoxalase/Bleomycin resistance protein/Dihydroxybiphenyl dioxygenase"/>
    <property type="match status" value="1"/>
</dbReference>
<evidence type="ECO:0000259" key="1">
    <source>
        <dbReference type="PROSITE" id="PS51819"/>
    </source>
</evidence>
<dbReference type="InterPro" id="IPR037523">
    <property type="entry name" value="VOC_core"/>
</dbReference>
<evidence type="ECO:0000313" key="2">
    <source>
        <dbReference type="EMBL" id="OTN77217.1"/>
    </source>
</evidence>
<dbReference type="RefSeq" id="WP_086275270.1">
    <property type="nucleotide sequence ID" value="NZ_NGKU01000001.1"/>
</dbReference>
<evidence type="ECO:0000313" key="3">
    <source>
        <dbReference type="Proteomes" id="UP000195043"/>
    </source>
</evidence>
<organism evidence="2 3">
    <name type="scientific">Candidatus Enterococcus testudinis</name>
    <dbReference type="NCBI Taxonomy" id="1834191"/>
    <lineage>
        <taxon>Bacteria</taxon>
        <taxon>Bacillati</taxon>
        <taxon>Bacillota</taxon>
        <taxon>Bacilli</taxon>
        <taxon>Lactobacillales</taxon>
        <taxon>Enterococcaceae</taxon>
        <taxon>Enterococcus</taxon>
    </lineage>
</organism>
<comment type="caution">
    <text evidence="2">The sequence shown here is derived from an EMBL/GenBank/DDBJ whole genome shotgun (WGS) entry which is preliminary data.</text>
</comment>
<dbReference type="PROSITE" id="PS51819">
    <property type="entry name" value="VOC"/>
    <property type="match status" value="1"/>
</dbReference>
<dbReference type="InterPro" id="IPR029068">
    <property type="entry name" value="Glyas_Bleomycin-R_OHBP_Dase"/>
</dbReference>
<accession>A0A242A840</accession>
<gene>
    <name evidence="2" type="ORF">A5886_002314</name>
</gene>
<dbReference type="Gene3D" id="3.10.180.10">
    <property type="entry name" value="2,3-Dihydroxybiphenyl 1,2-Dioxygenase, domain 1"/>
    <property type="match status" value="1"/>
</dbReference>
<dbReference type="Proteomes" id="UP000195043">
    <property type="component" value="Unassembled WGS sequence"/>
</dbReference>
<name>A0A242A840_9ENTE</name>
<protein>
    <recommendedName>
        <fullName evidence="1">VOC domain-containing protein</fullName>
    </recommendedName>
</protein>
<dbReference type="AlphaFoldDB" id="A0A242A840"/>
<dbReference type="PANTHER" id="PTHR36503:SF2">
    <property type="entry name" value="BLR2408 PROTEIN"/>
    <property type="match status" value="1"/>
</dbReference>
<dbReference type="EMBL" id="NGKU01000001">
    <property type="protein sequence ID" value="OTN77217.1"/>
    <property type="molecule type" value="Genomic_DNA"/>
</dbReference>
<proteinExistence type="predicted"/>
<dbReference type="PANTHER" id="PTHR36503">
    <property type="entry name" value="BLR2520 PROTEIN"/>
    <property type="match status" value="1"/>
</dbReference>